<protein>
    <submittedName>
        <fullName evidence="1">Uncharacterized protein</fullName>
    </submittedName>
</protein>
<name>A0ABY8KKA4_9BACI</name>
<proteinExistence type="predicted"/>
<dbReference type="EMBL" id="CP122283">
    <property type="protein sequence ID" value="WGF39924.1"/>
    <property type="molecule type" value="Genomic_DNA"/>
</dbReference>
<sequence>MKKKHELMKSRLFENNIPHIRPERPQELDGRTLTRIVNSFDAEAYLDPQGQLWIAKDKLHDILRTSKTNANAMFDEFEDVINIGDYKFVRAYEVMGKISKEIEEANSLRKGEYLSFSEQCLIAIRDSDRAKVKRARHSEKWYEEKKKLKSKRINKYSITTDELTGKKLIQKTAEFSHIRSSSLFNALSLDIENGLIVNKTTHEIITKENISHEDELKFLCEQKNWYTDWYDTYKKKFGNI</sequence>
<dbReference type="RefSeq" id="WP_279495584.1">
    <property type="nucleotide sequence ID" value="NZ_CP122283.1"/>
</dbReference>
<gene>
    <name evidence="1" type="ORF">QBO96_06560</name>
</gene>
<evidence type="ECO:0000313" key="1">
    <source>
        <dbReference type="EMBL" id="WGF39924.1"/>
    </source>
</evidence>
<reference evidence="1 2" key="1">
    <citation type="submission" date="2023-04" db="EMBL/GenBank/DDBJ databases">
        <title>Genomic of Lysinibacillus capsici TSBLM.</title>
        <authorList>
            <person name="Hu X.S."/>
            <person name="Yu C.H."/>
        </authorList>
    </citation>
    <scope>NUCLEOTIDE SEQUENCE [LARGE SCALE GENOMIC DNA]</scope>
    <source>
        <strain evidence="1 2">TSBLM</strain>
    </source>
</reference>
<accession>A0ABY8KKA4</accession>
<dbReference type="Proteomes" id="UP001244564">
    <property type="component" value="Chromosome"/>
</dbReference>
<organism evidence="1 2">
    <name type="scientific">Lysinibacillus capsici</name>
    <dbReference type="NCBI Taxonomy" id="2115968"/>
    <lineage>
        <taxon>Bacteria</taxon>
        <taxon>Bacillati</taxon>
        <taxon>Bacillota</taxon>
        <taxon>Bacilli</taxon>
        <taxon>Bacillales</taxon>
        <taxon>Bacillaceae</taxon>
        <taxon>Lysinibacillus</taxon>
    </lineage>
</organism>
<keyword evidence="2" id="KW-1185">Reference proteome</keyword>
<evidence type="ECO:0000313" key="2">
    <source>
        <dbReference type="Proteomes" id="UP001244564"/>
    </source>
</evidence>